<evidence type="ECO:0000256" key="1">
    <source>
        <dbReference type="SAM" id="Phobius"/>
    </source>
</evidence>
<feature type="transmembrane region" description="Helical" evidence="1">
    <location>
        <begin position="104"/>
        <end position="126"/>
    </location>
</feature>
<accession>A0A017HR71</accession>
<sequence length="196" mass="19929">MPPDATLIGLMRDTVTTPRQTAAHLLGLGLPRRVLFEAAGLLAVVNGLLAAAAGGIAIPLEDGSGVLMVGPLVWAAVLFLGTLLSASALQVAGRILGGAGTFEGSLLVTVWINAVALAIEIATLMVGLVSMSLALVLFVLGLIALLWSLINFVRVLHGFGGILRSFLAILLAGFGTLIGVSFLLTLALSLGAPTDV</sequence>
<feature type="transmembrane region" description="Helical" evidence="1">
    <location>
        <begin position="132"/>
        <end position="153"/>
    </location>
</feature>
<dbReference type="EMBL" id="AOSK01000041">
    <property type="protein sequence ID" value="EYD76643.1"/>
    <property type="molecule type" value="Genomic_DNA"/>
</dbReference>
<reference evidence="2 3" key="1">
    <citation type="submission" date="2013-02" db="EMBL/GenBank/DDBJ databases">
        <authorList>
            <person name="Fiebig A."/>
            <person name="Goeker M."/>
            <person name="Klenk H.-P.P."/>
        </authorList>
    </citation>
    <scope>NUCLEOTIDE SEQUENCE [LARGE SCALE GENOMIC DNA]</scope>
    <source>
        <strain evidence="2 3">DSM 19309</strain>
    </source>
</reference>
<keyword evidence="1" id="KW-0812">Transmembrane</keyword>
<keyword evidence="3" id="KW-1185">Reference proteome</keyword>
<name>A0A017HR71_9RHOB</name>
<dbReference type="AlphaFoldDB" id="A0A017HR71"/>
<dbReference type="STRING" id="442562.Rumeso_01601"/>
<organism evidence="2 3">
    <name type="scientific">Rubellimicrobium mesophilum DSM 19309</name>
    <dbReference type="NCBI Taxonomy" id="442562"/>
    <lineage>
        <taxon>Bacteria</taxon>
        <taxon>Pseudomonadati</taxon>
        <taxon>Pseudomonadota</taxon>
        <taxon>Alphaproteobacteria</taxon>
        <taxon>Rhodobacterales</taxon>
        <taxon>Roseobacteraceae</taxon>
        <taxon>Rubellimicrobium</taxon>
    </lineage>
</organism>
<feature type="transmembrane region" description="Helical" evidence="1">
    <location>
        <begin position="165"/>
        <end position="190"/>
    </location>
</feature>
<proteinExistence type="predicted"/>
<feature type="transmembrane region" description="Helical" evidence="1">
    <location>
        <begin position="34"/>
        <end position="60"/>
    </location>
</feature>
<protein>
    <recommendedName>
        <fullName evidence="4">Yip1 domain-containing protein</fullName>
    </recommendedName>
</protein>
<gene>
    <name evidence="2" type="ORF">Rumeso_01601</name>
</gene>
<keyword evidence="1" id="KW-0472">Membrane</keyword>
<evidence type="ECO:0000313" key="3">
    <source>
        <dbReference type="Proteomes" id="UP000019666"/>
    </source>
</evidence>
<dbReference type="RefSeq" id="WP_037277123.1">
    <property type="nucleotide sequence ID" value="NZ_KK088521.1"/>
</dbReference>
<dbReference type="HOGENOM" id="CLU_117637_0_0_5"/>
<evidence type="ECO:0008006" key="4">
    <source>
        <dbReference type="Google" id="ProtNLM"/>
    </source>
</evidence>
<keyword evidence="1" id="KW-1133">Transmembrane helix</keyword>
<evidence type="ECO:0000313" key="2">
    <source>
        <dbReference type="EMBL" id="EYD76643.1"/>
    </source>
</evidence>
<comment type="caution">
    <text evidence="2">The sequence shown here is derived from an EMBL/GenBank/DDBJ whole genome shotgun (WGS) entry which is preliminary data.</text>
</comment>
<dbReference type="OrthoDB" id="7688451at2"/>
<dbReference type="Proteomes" id="UP000019666">
    <property type="component" value="Unassembled WGS sequence"/>
</dbReference>
<feature type="transmembrane region" description="Helical" evidence="1">
    <location>
        <begin position="72"/>
        <end position="92"/>
    </location>
</feature>